<dbReference type="AlphaFoldDB" id="A0A9P7RKQ2"/>
<reference evidence="2" key="1">
    <citation type="journal article" date="2021" name="Genome Biol. Evol.">
        <title>The assembled and annotated genome of the fairy-ring fungus Marasmius oreades.</title>
        <authorList>
            <person name="Hiltunen M."/>
            <person name="Ament-Velasquez S.L."/>
            <person name="Johannesson H."/>
        </authorList>
    </citation>
    <scope>NUCLEOTIDE SEQUENCE</scope>
    <source>
        <strain evidence="2">03SP1</strain>
    </source>
</reference>
<proteinExistence type="predicted"/>
<dbReference type="Proteomes" id="UP001049176">
    <property type="component" value="Chromosome 11"/>
</dbReference>
<dbReference type="RefSeq" id="XP_043002147.1">
    <property type="nucleotide sequence ID" value="XM_043160191.1"/>
</dbReference>
<name>A0A9P7RKQ2_9AGAR</name>
<dbReference type="KEGG" id="more:E1B28_003221"/>
<dbReference type="EMBL" id="CM032191">
    <property type="protein sequence ID" value="KAG7085676.1"/>
    <property type="molecule type" value="Genomic_DNA"/>
</dbReference>
<dbReference type="GeneID" id="66072297"/>
<evidence type="ECO:0000313" key="2">
    <source>
        <dbReference type="EMBL" id="KAG7085676.1"/>
    </source>
</evidence>
<sequence length="355" mass="39497">MSKLPETFAPTLKTINERLSADSLSAYNVCLKLEGEVSQKDVKYARVLGYMVLYPPSSNALAKILEEIHSCGGEKATLVKLGKFYVDYYIQGFKKHKTKTPASSEHASRPSFDKDKDALLAVLKEAPQDRRTAKKQALIRDGYRCVVTGKYHVEIPASFEVDKEDKSLVGTAFTQCAHIVPEATYFDISDKVSQAKKRDYSASLLAVLHRFGYNVENINGSKVHSLYNVMTLELNVHDAFDRLYLWLEATEIENCYNVVNVIGFTLPEKITFTRPAILSPGFHKESPFPSPELLALHASCAKVAHLSGAGEYLDELDEDLDEMPVLAADGRSSDVLDHALLRSLSFMPSLVDVEV</sequence>
<evidence type="ECO:0000313" key="3">
    <source>
        <dbReference type="Proteomes" id="UP001049176"/>
    </source>
</evidence>
<gene>
    <name evidence="2" type="ORF">E1B28_003221</name>
</gene>
<feature type="domain" description="HNH nuclease" evidence="1">
    <location>
        <begin position="145"/>
        <end position="245"/>
    </location>
</feature>
<comment type="caution">
    <text evidence="2">The sequence shown here is derived from an EMBL/GenBank/DDBJ whole genome shotgun (WGS) entry which is preliminary data.</text>
</comment>
<accession>A0A9P7RKQ2</accession>
<keyword evidence="3" id="KW-1185">Reference proteome</keyword>
<dbReference type="OrthoDB" id="2104739at2759"/>
<organism evidence="2 3">
    <name type="scientific">Marasmius oreades</name>
    <name type="common">fairy-ring Marasmius</name>
    <dbReference type="NCBI Taxonomy" id="181124"/>
    <lineage>
        <taxon>Eukaryota</taxon>
        <taxon>Fungi</taxon>
        <taxon>Dikarya</taxon>
        <taxon>Basidiomycota</taxon>
        <taxon>Agaricomycotina</taxon>
        <taxon>Agaricomycetes</taxon>
        <taxon>Agaricomycetidae</taxon>
        <taxon>Agaricales</taxon>
        <taxon>Marasmiineae</taxon>
        <taxon>Marasmiaceae</taxon>
        <taxon>Marasmius</taxon>
    </lineage>
</organism>
<protein>
    <recommendedName>
        <fullName evidence="1">HNH nuclease domain-containing protein</fullName>
    </recommendedName>
</protein>
<evidence type="ECO:0000259" key="1">
    <source>
        <dbReference type="Pfam" id="PF13391"/>
    </source>
</evidence>
<dbReference type="Pfam" id="PF13391">
    <property type="entry name" value="HNH_2"/>
    <property type="match status" value="1"/>
</dbReference>
<dbReference type="InterPro" id="IPR003615">
    <property type="entry name" value="HNH_nuc"/>
</dbReference>